<keyword evidence="1" id="KW-0812">Transmembrane</keyword>
<keyword evidence="1" id="KW-1133">Transmembrane helix</keyword>
<dbReference type="EMBL" id="JAFBDQ010000005">
    <property type="protein sequence ID" value="MBM7556483.1"/>
    <property type="molecule type" value="Genomic_DNA"/>
</dbReference>
<protein>
    <submittedName>
        <fullName evidence="2">Uncharacterized protein</fullName>
    </submittedName>
</protein>
<dbReference type="Proteomes" id="UP000774000">
    <property type="component" value="Unassembled WGS sequence"/>
</dbReference>
<organism evidence="2 3">
    <name type="scientific">Halanaerobacter jeridensis</name>
    <dbReference type="NCBI Taxonomy" id="706427"/>
    <lineage>
        <taxon>Bacteria</taxon>
        <taxon>Bacillati</taxon>
        <taxon>Bacillota</taxon>
        <taxon>Clostridia</taxon>
        <taxon>Halanaerobiales</taxon>
        <taxon>Halobacteroidaceae</taxon>
        <taxon>Halanaerobacter</taxon>
    </lineage>
</organism>
<comment type="caution">
    <text evidence="2">The sequence shown here is derived from an EMBL/GenBank/DDBJ whole genome shotgun (WGS) entry which is preliminary data.</text>
</comment>
<dbReference type="AlphaFoldDB" id="A0A938XP28"/>
<feature type="transmembrane region" description="Helical" evidence="1">
    <location>
        <begin position="12"/>
        <end position="38"/>
    </location>
</feature>
<accession>A0A938XP28</accession>
<name>A0A938XP28_9FIRM</name>
<proteinExistence type="predicted"/>
<dbReference type="RefSeq" id="WP_204701257.1">
    <property type="nucleotide sequence ID" value="NZ_JAFBDQ010000005.1"/>
</dbReference>
<gene>
    <name evidence="2" type="ORF">JOC47_001326</name>
</gene>
<keyword evidence="3" id="KW-1185">Reference proteome</keyword>
<evidence type="ECO:0000313" key="2">
    <source>
        <dbReference type="EMBL" id="MBM7556483.1"/>
    </source>
</evidence>
<reference evidence="2" key="1">
    <citation type="submission" date="2021-01" db="EMBL/GenBank/DDBJ databases">
        <title>Genomic Encyclopedia of Type Strains, Phase IV (KMG-IV): sequencing the most valuable type-strain genomes for metagenomic binning, comparative biology and taxonomic classification.</title>
        <authorList>
            <person name="Goeker M."/>
        </authorList>
    </citation>
    <scope>NUCLEOTIDE SEQUENCE</scope>
    <source>
        <strain evidence="2">DSM 23230</strain>
    </source>
</reference>
<evidence type="ECO:0000256" key="1">
    <source>
        <dbReference type="SAM" id="Phobius"/>
    </source>
</evidence>
<sequence>MHYKSESILERFVKWVAKLVLNVVVVGLVLLVTVQFIMSNTAVDKSLLSKVPYSKYILKLDQSDKFSQTAKTVFAPQEGTLIFKLQGNDNPWQVRLLVNKEVVGNFAAGFIKVKVRPGDKLAIDARGYKEAIWLQLSDISEKIVFLKEGQQFWIKNEYKKLGTVKAKAKF</sequence>
<evidence type="ECO:0000313" key="3">
    <source>
        <dbReference type="Proteomes" id="UP000774000"/>
    </source>
</evidence>
<keyword evidence="1" id="KW-0472">Membrane</keyword>